<dbReference type="PANTHER" id="PTHR11640">
    <property type="entry name" value="NEPHRIN"/>
    <property type="match status" value="1"/>
</dbReference>
<dbReference type="AlphaFoldDB" id="A0A0L7K4H5"/>
<dbReference type="InterPro" id="IPR013783">
    <property type="entry name" value="Ig-like_fold"/>
</dbReference>
<organism evidence="7 8">
    <name type="scientific">Operophtera brumata</name>
    <name type="common">Winter moth</name>
    <name type="synonym">Phalaena brumata</name>
    <dbReference type="NCBI Taxonomy" id="104452"/>
    <lineage>
        <taxon>Eukaryota</taxon>
        <taxon>Metazoa</taxon>
        <taxon>Ecdysozoa</taxon>
        <taxon>Arthropoda</taxon>
        <taxon>Hexapoda</taxon>
        <taxon>Insecta</taxon>
        <taxon>Pterygota</taxon>
        <taxon>Neoptera</taxon>
        <taxon>Endopterygota</taxon>
        <taxon>Lepidoptera</taxon>
        <taxon>Glossata</taxon>
        <taxon>Ditrysia</taxon>
        <taxon>Geometroidea</taxon>
        <taxon>Geometridae</taxon>
        <taxon>Larentiinae</taxon>
        <taxon>Operophtera</taxon>
    </lineage>
</organism>
<accession>A0A0L7K4H5</accession>
<dbReference type="Proteomes" id="UP000037510">
    <property type="component" value="Unassembled WGS sequence"/>
</dbReference>
<evidence type="ECO:0000256" key="3">
    <source>
        <dbReference type="ARBA" id="ARBA00023157"/>
    </source>
</evidence>
<dbReference type="GO" id="GO:0050839">
    <property type="term" value="F:cell adhesion molecule binding"/>
    <property type="evidence" value="ECO:0007669"/>
    <property type="project" value="TreeGrafter"/>
</dbReference>
<dbReference type="SUPFAM" id="SSF48726">
    <property type="entry name" value="Immunoglobulin"/>
    <property type="match status" value="1"/>
</dbReference>
<feature type="non-terminal residue" evidence="7">
    <location>
        <position position="1"/>
    </location>
</feature>
<dbReference type="PANTHER" id="PTHR11640:SF154">
    <property type="entry name" value="IRREGULAR CHIASM C-ROUGHEST PROTEIN-LIKE PROTEIN"/>
    <property type="match status" value="1"/>
</dbReference>
<keyword evidence="5" id="KW-0393">Immunoglobulin domain</keyword>
<keyword evidence="4" id="KW-0325">Glycoprotein</keyword>
<keyword evidence="2" id="KW-0472">Membrane</keyword>
<name>A0A0L7K4H5_OPEBR</name>
<gene>
    <name evidence="7" type="ORF">OBRU01_22725</name>
</gene>
<comment type="subcellular location">
    <subcellularLocation>
        <location evidence="1">Membrane</location>
        <topology evidence="1">Single-pass type I membrane protein</topology>
    </subcellularLocation>
</comment>
<keyword evidence="3" id="KW-1015">Disulfide bond</keyword>
<dbReference type="InterPro" id="IPR051275">
    <property type="entry name" value="Cell_adhesion_signaling"/>
</dbReference>
<protein>
    <recommendedName>
        <fullName evidence="6">Ig-like domain-containing protein</fullName>
    </recommendedName>
</protein>
<evidence type="ECO:0000313" key="8">
    <source>
        <dbReference type="Proteomes" id="UP000037510"/>
    </source>
</evidence>
<dbReference type="GO" id="GO:0005911">
    <property type="term" value="C:cell-cell junction"/>
    <property type="evidence" value="ECO:0007669"/>
    <property type="project" value="TreeGrafter"/>
</dbReference>
<evidence type="ECO:0000313" key="7">
    <source>
        <dbReference type="EMBL" id="KOB58183.1"/>
    </source>
</evidence>
<dbReference type="Pfam" id="PF13927">
    <property type="entry name" value="Ig_3"/>
    <property type="match status" value="1"/>
</dbReference>
<evidence type="ECO:0000256" key="2">
    <source>
        <dbReference type="ARBA" id="ARBA00023136"/>
    </source>
</evidence>
<dbReference type="GO" id="GO:0098609">
    <property type="term" value="P:cell-cell adhesion"/>
    <property type="evidence" value="ECO:0007669"/>
    <property type="project" value="TreeGrafter"/>
</dbReference>
<reference evidence="7 8" key="1">
    <citation type="journal article" date="2015" name="Genome Biol. Evol.">
        <title>The genome of winter moth (Operophtera brumata) provides a genomic perspective on sexual dimorphism and phenology.</title>
        <authorList>
            <person name="Derks M.F."/>
            <person name="Smit S."/>
            <person name="Salis L."/>
            <person name="Schijlen E."/>
            <person name="Bossers A."/>
            <person name="Mateman C."/>
            <person name="Pijl A.S."/>
            <person name="de Ridder D."/>
            <person name="Groenen M.A."/>
            <person name="Visser M.E."/>
            <person name="Megens H.J."/>
        </authorList>
    </citation>
    <scope>NUCLEOTIDE SEQUENCE [LARGE SCALE GENOMIC DNA]</scope>
    <source>
        <strain evidence="7">WM2013NL</strain>
        <tissue evidence="7">Head and thorax</tissue>
    </source>
</reference>
<feature type="domain" description="Ig-like" evidence="6">
    <location>
        <begin position="114"/>
        <end position="157"/>
    </location>
</feature>
<sequence length="223" mass="24389">PVGIYRGKYEWANENSPVGGDCSLWVRAATLQLDDGQWQCQVTASNYDVQDALSSPPAALAVRVPPQSPRILFNGSHVMPGQNITVPAGSRATVVCEARYGNPPAYIEWYLVVPVVSILGGDASTLANLEESSSALTLECRADGNPSPYVWWTKNGQVIASNGPKLILAPILRNHSGWLLVVAIELMFENMNLENSSFFVWVPTRNLWMSGKELPRDFGLSED</sequence>
<feature type="domain" description="Ig-like" evidence="6">
    <location>
        <begin position="69"/>
        <end position="110"/>
    </location>
</feature>
<dbReference type="InterPro" id="IPR007110">
    <property type="entry name" value="Ig-like_dom"/>
</dbReference>
<keyword evidence="8" id="KW-1185">Reference proteome</keyword>
<comment type="caution">
    <text evidence="7">The sequence shown here is derived from an EMBL/GenBank/DDBJ whole genome shotgun (WGS) entry which is preliminary data.</text>
</comment>
<evidence type="ECO:0000256" key="1">
    <source>
        <dbReference type="ARBA" id="ARBA00004479"/>
    </source>
</evidence>
<dbReference type="PROSITE" id="PS50835">
    <property type="entry name" value="IG_LIKE"/>
    <property type="match status" value="2"/>
</dbReference>
<evidence type="ECO:0000259" key="6">
    <source>
        <dbReference type="PROSITE" id="PS50835"/>
    </source>
</evidence>
<dbReference type="GO" id="GO:0005886">
    <property type="term" value="C:plasma membrane"/>
    <property type="evidence" value="ECO:0007669"/>
    <property type="project" value="TreeGrafter"/>
</dbReference>
<proteinExistence type="predicted"/>
<evidence type="ECO:0000256" key="4">
    <source>
        <dbReference type="ARBA" id="ARBA00023180"/>
    </source>
</evidence>
<dbReference type="STRING" id="104452.A0A0L7K4H5"/>
<dbReference type="Gene3D" id="2.60.40.10">
    <property type="entry name" value="Immunoglobulins"/>
    <property type="match status" value="2"/>
</dbReference>
<evidence type="ECO:0000256" key="5">
    <source>
        <dbReference type="ARBA" id="ARBA00023319"/>
    </source>
</evidence>
<dbReference type="EMBL" id="JTDY01010522">
    <property type="protein sequence ID" value="KOB58183.1"/>
    <property type="molecule type" value="Genomic_DNA"/>
</dbReference>
<dbReference type="InterPro" id="IPR036179">
    <property type="entry name" value="Ig-like_dom_sf"/>
</dbReference>